<evidence type="ECO:0000313" key="4">
    <source>
        <dbReference type="Proteomes" id="UP000009168"/>
    </source>
</evidence>
<dbReference type="STRING" id="312017.Q22HE6"/>
<protein>
    <submittedName>
        <fullName evidence="3">Bis(5'-adenosyl)-triphosphatase</fullName>
    </submittedName>
</protein>
<dbReference type="EMBL" id="GG662588">
    <property type="protein sequence ID" value="EAR84755.1"/>
    <property type="molecule type" value="Genomic_DNA"/>
</dbReference>
<evidence type="ECO:0000313" key="3">
    <source>
        <dbReference type="EMBL" id="EAR84755.1"/>
    </source>
</evidence>
<dbReference type="PANTHER" id="PTHR46243:SF1">
    <property type="entry name" value="BIS(5'-ADENOSYL)-TRIPHOSPHATASE"/>
    <property type="match status" value="1"/>
</dbReference>
<dbReference type="Gene3D" id="3.30.428.10">
    <property type="entry name" value="HIT-like"/>
    <property type="match status" value="1"/>
</dbReference>
<dbReference type="KEGG" id="tet:TTHERM_00637570"/>
<dbReference type="AlphaFoldDB" id="Q22HE6"/>
<proteinExistence type="predicted"/>
<dbReference type="HOGENOM" id="CLU_1581544_0_0_1"/>
<reference evidence="4" key="1">
    <citation type="journal article" date="2006" name="PLoS Biol.">
        <title>Macronuclear genome sequence of the ciliate Tetrahymena thermophila, a model eukaryote.</title>
        <authorList>
            <person name="Eisen J.A."/>
            <person name="Coyne R.S."/>
            <person name="Wu M."/>
            <person name="Wu D."/>
            <person name="Thiagarajan M."/>
            <person name="Wortman J.R."/>
            <person name="Badger J.H."/>
            <person name="Ren Q."/>
            <person name="Amedeo P."/>
            <person name="Jones K.M."/>
            <person name="Tallon L.J."/>
            <person name="Delcher A.L."/>
            <person name="Salzberg S.L."/>
            <person name="Silva J.C."/>
            <person name="Haas B.J."/>
            <person name="Majoros W.H."/>
            <person name="Farzad M."/>
            <person name="Carlton J.M."/>
            <person name="Smith R.K. Jr."/>
            <person name="Garg J."/>
            <person name="Pearlman R.E."/>
            <person name="Karrer K.M."/>
            <person name="Sun L."/>
            <person name="Manning G."/>
            <person name="Elde N.C."/>
            <person name="Turkewitz A.P."/>
            <person name="Asai D.J."/>
            <person name="Wilkes D.E."/>
            <person name="Wang Y."/>
            <person name="Cai H."/>
            <person name="Collins K."/>
            <person name="Stewart B.A."/>
            <person name="Lee S.R."/>
            <person name="Wilamowska K."/>
            <person name="Weinberg Z."/>
            <person name="Ruzzo W.L."/>
            <person name="Wloga D."/>
            <person name="Gaertig J."/>
            <person name="Frankel J."/>
            <person name="Tsao C.-C."/>
            <person name="Gorovsky M.A."/>
            <person name="Keeling P.J."/>
            <person name="Waller R.F."/>
            <person name="Patron N.J."/>
            <person name="Cherry J.M."/>
            <person name="Stover N.A."/>
            <person name="Krieger C.J."/>
            <person name="del Toro C."/>
            <person name="Ryder H.F."/>
            <person name="Williamson S.C."/>
            <person name="Barbeau R.A."/>
            <person name="Hamilton E.P."/>
            <person name="Orias E."/>
        </authorList>
    </citation>
    <scope>NUCLEOTIDE SEQUENCE [LARGE SCALE GENOMIC DNA]</scope>
    <source>
        <strain evidence="4">SB210</strain>
    </source>
</reference>
<evidence type="ECO:0000256" key="1">
    <source>
        <dbReference type="PROSITE-ProRule" id="PRU00464"/>
    </source>
</evidence>
<feature type="domain" description="HIT" evidence="2">
    <location>
        <begin position="4"/>
        <end position="113"/>
    </location>
</feature>
<dbReference type="PANTHER" id="PTHR46243">
    <property type="entry name" value="BIS(5'-ADENOSYL)-TRIPHOSPHATASE"/>
    <property type="match status" value="1"/>
</dbReference>
<evidence type="ECO:0000259" key="2">
    <source>
        <dbReference type="PROSITE" id="PS51084"/>
    </source>
</evidence>
<dbReference type="eggNOG" id="KOG3379">
    <property type="taxonomic scope" value="Eukaryota"/>
</dbReference>
<dbReference type="InterPro" id="IPR011146">
    <property type="entry name" value="HIT-like"/>
</dbReference>
<dbReference type="FunCoup" id="Q22HE6">
    <property type="interactions" value="39"/>
</dbReference>
<dbReference type="RefSeq" id="XP_001032418.1">
    <property type="nucleotide sequence ID" value="XM_001032418.3"/>
</dbReference>
<dbReference type="InterPro" id="IPR036265">
    <property type="entry name" value="HIT-like_sf"/>
</dbReference>
<dbReference type="SUPFAM" id="SSF54197">
    <property type="entry name" value="HIT-like"/>
    <property type="match status" value="1"/>
</dbReference>
<dbReference type="InParanoid" id="Q22HE6"/>
<dbReference type="GeneID" id="7832836"/>
<sequence length="172" mass="19914">MINTALKLGSIEIPQQMIFWTKSNICAIIPCVQLVPGHVLIIPKRNVSYFNDLELQEVFDIGLLTRFLTKGLEKFYTATSSTVYIHNYNPNDSESLQQVYVHIIPRKPADFQNNDDIYKKLEEYDAEFTKKFKWGFTQANSSLNGVLEIEANECKKYATFLETFQREEAEKS</sequence>
<dbReference type="Proteomes" id="UP000009168">
    <property type="component" value="Unassembled WGS sequence"/>
</dbReference>
<dbReference type="GO" id="GO:0003824">
    <property type="term" value="F:catalytic activity"/>
    <property type="evidence" value="ECO:0007669"/>
    <property type="project" value="InterPro"/>
</dbReference>
<dbReference type="PROSITE" id="PS51084">
    <property type="entry name" value="HIT_2"/>
    <property type="match status" value="1"/>
</dbReference>
<organism evidence="3 4">
    <name type="scientific">Tetrahymena thermophila (strain SB210)</name>
    <dbReference type="NCBI Taxonomy" id="312017"/>
    <lineage>
        <taxon>Eukaryota</taxon>
        <taxon>Sar</taxon>
        <taxon>Alveolata</taxon>
        <taxon>Ciliophora</taxon>
        <taxon>Intramacronucleata</taxon>
        <taxon>Oligohymenophorea</taxon>
        <taxon>Hymenostomatida</taxon>
        <taxon>Tetrahymenina</taxon>
        <taxon>Tetrahymenidae</taxon>
        <taxon>Tetrahymena</taxon>
    </lineage>
</organism>
<dbReference type="OMA" id="FIHIIPR"/>
<comment type="caution">
    <text evidence="1">Lacks conserved residue(s) required for the propagation of feature annotation.</text>
</comment>
<dbReference type="OrthoDB" id="680339at2759"/>
<name>Q22HE6_TETTS</name>
<gene>
    <name evidence="3" type="ORF">TTHERM_00637570</name>
</gene>
<keyword evidence="4" id="KW-1185">Reference proteome</keyword>
<dbReference type="InterPro" id="IPR051884">
    <property type="entry name" value="Bis(5'-adenosyl)-TPase_reg"/>
</dbReference>
<accession>Q22HE6</accession>
<dbReference type="Pfam" id="PF01230">
    <property type="entry name" value="HIT"/>
    <property type="match status" value="1"/>
</dbReference>